<dbReference type="Proteomes" id="UP000304900">
    <property type="component" value="Unassembled WGS sequence"/>
</dbReference>
<keyword evidence="5" id="KW-0378">Hydrolase</keyword>
<evidence type="ECO:0000256" key="2">
    <source>
        <dbReference type="ARBA" id="ARBA00010817"/>
    </source>
</evidence>
<gene>
    <name evidence="8" type="ORF">FDK13_17860</name>
</gene>
<dbReference type="GO" id="GO:0008725">
    <property type="term" value="F:DNA-3-methyladenine glycosylase activity"/>
    <property type="evidence" value="ECO:0007669"/>
    <property type="project" value="TreeGrafter"/>
</dbReference>
<dbReference type="GO" id="GO:0032993">
    <property type="term" value="C:protein-DNA complex"/>
    <property type="evidence" value="ECO:0007669"/>
    <property type="project" value="TreeGrafter"/>
</dbReference>
<evidence type="ECO:0000256" key="6">
    <source>
        <dbReference type="ARBA" id="ARBA00023204"/>
    </source>
</evidence>
<evidence type="ECO:0000256" key="3">
    <source>
        <dbReference type="ARBA" id="ARBA00012000"/>
    </source>
</evidence>
<accession>A0A4V6BIL3</accession>
<dbReference type="EMBL" id="SZVO01000008">
    <property type="protein sequence ID" value="TKT90833.1"/>
    <property type="molecule type" value="Genomic_DNA"/>
</dbReference>
<dbReference type="InterPro" id="IPR037046">
    <property type="entry name" value="AlkA_N_sf"/>
</dbReference>
<dbReference type="InterPro" id="IPR051912">
    <property type="entry name" value="Alkylbase_DNA_Glycosylase/TA"/>
</dbReference>
<dbReference type="GO" id="GO:0043916">
    <property type="term" value="F:DNA-7-methylguanine glycosylase activity"/>
    <property type="evidence" value="ECO:0007669"/>
    <property type="project" value="TreeGrafter"/>
</dbReference>
<dbReference type="InterPro" id="IPR011257">
    <property type="entry name" value="DNA_glycosylase"/>
</dbReference>
<dbReference type="EC" id="3.2.2.21" evidence="3"/>
<keyword evidence="9" id="KW-1185">Reference proteome</keyword>
<dbReference type="PANTHER" id="PTHR43003:SF12">
    <property type="entry name" value="DNA-3-METHYLADENINE GLYCOSYLASE"/>
    <property type="match status" value="1"/>
</dbReference>
<dbReference type="Pfam" id="PF00730">
    <property type="entry name" value="HhH-GPD"/>
    <property type="match status" value="1"/>
</dbReference>
<feature type="domain" description="HhH-GPD" evidence="7">
    <location>
        <begin position="132"/>
        <end position="297"/>
    </location>
</feature>
<evidence type="ECO:0000259" key="7">
    <source>
        <dbReference type="SMART" id="SM00478"/>
    </source>
</evidence>
<protein>
    <recommendedName>
        <fullName evidence="3">DNA-3-methyladenine glycosylase II</fullName>
        <ecNumber evidence="3">3.2.2.21</ecNumber>
    </recommendedName>
</protein>
<dbReference type="OrthoDB" id="9785929at2"/>
<dbReference type="SMART" id="SM00478">
    <property type="entry name" value="ENDO3c"/>
    <property type="match status" value="1"/>
</dbReference>
<evidence type="ECO:0000313" key="8">
    <source>
        <dbReference type="EMBL" id="TKT90833.1"/>
    </source>
</evidence>
<dbReference type="GO" id="GO:0008534">
    <property type="term" value="F:oxidized purine nucleobase lesion DNA N-glycosylase activity"/>
    <property type="evidence" value="ECO:0007669"/>
    <property type="project" value="InterPro"/>
</dbReference>
<dbReference type="GO" id="GO:0006285">
    <property type="term" value="P:base-excision repair, AP site formation"/>
    <property type="evidence" value="ECO:0007669"/>
    <property type="project" value="TreeGrafter"/>
</dbReference>
<sequence length="303" mass="34563">MGDNIISLAINSTFSFSECLWFLNRNYDDCMHSIVDNRILKAVLIDEKPFLLGISQKPGSLEIEILAGEPDSETSSAVKTYVTEWLDLGRNLQPFYQLLNQHSQLSYMAEEFEGLRIIGIPDLFEALCWSITGQQINLTFAYKLKRRLVEKYGSQIEFDNEIFHIFPSFQVLAGAESNDLRAMQFSAKKAEYIIGIAKLFTDGKLSTEILMSLPDLEARQKMLMSVKGIGIWTANYALMKSLKEQSSIPYGDSGMLQALLLHNIIMDKKDNEKVQNFFLGMTGWESYTVFYLWRSLAKKLPQV</sequence>
<dbReference type="Gene3D" id="1.10.340.30">
    <property type="entry name" value="Hypothetical protein, domain 2"/>
    <property type="match status" value="1"/>
</dbReference>
<dbReference type="PANTHER" id="PTHR43003">
    <property type="entry name" value="DNA-3-METHYLADENINE GLYCOSYLASE"/>
    <property type="match status" value="1"/>
</dbReference>
<comment type="similarity">
    <text evidence="2">Belongs to the alkylbase DNA glycosidase AlkA family.</text>
</comment>
<evidence type="ECO:0000256" key="4">
    <source>
        <dbReference type="ARBA" id="ARBA00022763"/>
    </source>
</evidence>
<dbReference type="AlphaFoldDB" id="A0A4V6BIL3"/>
<organism evidence="8 9">
    <name type="scientific">Dyadobacter frigoris</name>
    <dbReference type="NCBI Taxonomy" id="2576211"/>
    <lineage>
        <taxon>Bacteria</taxon>
        <taxon>Pseudomonadati</taxon>
        <taxon>Bacteroidota</taxon>
        <taxon>Cytophagia</taxon>
        <taxon>Cytophagales</taxon>
        <taxon>Spirosomataceae</taxon>
        <taxon>Dyadobacter</taxon>
    </lineage>
</organism>
<proteinExistence type="inferred from homology"/>
<dbReference type="Gene3D" id="3.30.310.20">
    <property type="entry name" value="DNA-3-methyladenine glycosylase AlkA, N-terminal domain"/>
    <property type="match status" value="1"/>
</dbReference>
<dbReference type="GO" id="GO:0032131">
    <property type="term" value="F:alkylated DNA binding"/>
    <property type="evidence" value="ECO:0007669"/>
    <property type="project" value="TreeGrafter"/>
</dbReference>
<comment type="catalytic activity">
    <reaction evidence="1">
        <text>Hydrolysis of alkylated DNA, releasing 3-methyladenine, 3-methylguanine, 7-methylguanine and 7-methyladenine.</text>
        <dbReference type="EC" id="3.2.2.21"/>
    </reaction>
</comment>
<dbReference type="GO" id="GO:0006289">
    <property type="term" value="P:nucleotide-excision repair"/>
    <property type="evidence" value="ECO:0007669"/>
    <property type="project" value="InterPro"/>
</dbReference>
<keyword evidence="6" id="KW-0234">DNA repair</keyword>
<evidence type="ECO:0000313" key="9">
    <source>
        <dbReference type="Proteomes" id="UP000304900"/>
    </source>
</evidence>
<dbReference type="CDD" id="cd00056">
    <property type="entry name" value="ENDO3c"/>
    <property type="match status" value="1"/>
</dbReference>
<dbReference type="SUPFAM" id="SSF48150">
    <property type="entry name" value="DNA-glycosylase"/>
    <property type="match status" value="1"/>
</dbReference>
<reference evidence="8 9" key="1">
    <citation type="submission" date="2019-05" db="EMBL/GenBank/DDBJ databases">
        <title>Dyadobacter AR-3-8 sp. nov., isolated from arctic soil.</title>
        <authorList>
            <person name="Chaudhary D.K."/>
        </authorList>
    </citation>
    <scope>NUCLEOTIDE SEQUENCE [LARGE SCALE GENOMIC DNA]</scope>
    <source>
        <strain evidence="8 9">AR-3-8</strain>
    </source>
</reference>
<evidence type="ECO:0000256" key="5">
    <source>
        <dbReference type="ARBA" id="ARBA00022801"/>
    </source>
</evidence>
<dbReference type="FunFam" id="1.10.340.30:FF:000004">
    <property type="entry name" value="DNA-3-methyladenine glycosylase II"/>
    <property type="match status" value="1"/>
</dbReference>
<name>A0A4V6BIL3_9BACT</name>
<comment type="caution">
    <text evidence="8">The sequence shown here is derived from an EMBL/GenBank/DDBJ whole genome shotgun (WGS) entry which is preliminary data.</text>
</comment>
<dbReference type="GO" id="GO:0005737">
    <property type="term" value="C:cytoplasm"/>
    <property type="evidence" value="ECO:0007669"/>
    <property type="project" value="TreeGrafter"/>
</dbReference>
<dbReference type="GO" id="GO:0006307">
    <property type="term" value="P:DNA alkylation repair"/>
    <property type="evidence" value="ECO:0007669"/>
    <property type="project" value="TreeGrafter"/>
</dbReference>
<dbReference type="Pfam" id="PF07934">
    <property type="entry name" value="OGG_N"/>
    <property type="match status" value="1"/>
</dbReference>
<dbReference type="InterPro" id="IPR003265">
    <property type="entry name" value="HhH-GPD_domain"/>
</dbReference>
<keyword evidence="4" id="KW-0227">DNA damage</keyword>
<evidence type="ECO:0000256" key="1">
    <source>
        <dbReference type="ARBA" id="ARBA00000086"/>
    </source>
</evidence>
<dbReference type="InterPro" id="IPR012904">
    <property type="entry name" value="OGG_N"/>
</dbReference>